<dbReference type="GO" id="GO:0006749">
    <property type="term" value="P:glutathione metabolic process"/>
    <property type="evidence" value="ECO:0007669"/>
    <property type="project" value="TreeGrafter"/>
</dbReference>
<name>A0A8S0XBB6_9FIRM</name>
<sequence>MPLALGIDTGGTYTDGVLLELKMGKVQAKAKSFTTHEDLTLGIRACIDKLGLADWKEVALVSLSTTLATNAIVEGRGCRVGLILIGHEPSGELPAQEVAMVGGGHDIKGNPQAPLDLGALLRAIRNLQGKVDTLAISGFLSIRNPEHELQAWREVRKVWRIPVVCAHQLTTALGFHERTVTACLNARLLPIVAELLTALRAVLSEKDIEAPVMVVKGDGSLMSEAMAREKPIETILSGPAASIVGAMFLSGRKRALVLDMGGTTTDIALINGGQPSLHSEGATVGGWKTRVEAAAISTFGLGGDSYLWVSREGKLSLGPQRVLPLAAAAARYPHLADELAELSAAREVWGYQPVDSWILIKKPAQGDWTESEWQVIRALQDGAHNIFVLAERLGRHVDLLPLARLEQARVVGRISLTPTDLLHATGKFTPWNMAASLAAARLQAGRLHLSLADFLALALAEVRKGLVRSTLQSLLNAEGSSVDLTSAPGAQVFLERFWGGKAEKDFSVKLNLAYPIVAIGAPVEAYLPPAGETLNAEVVIPEHAEVANAVGAAVGQVVETVHTLIKPGAEGGFVVYTPWAREGFQHLSEAEEYAVKRAREAARRRAVRAGAVEPQIIVDKKEALARTALSDDILLVETSITARAIGRPAWRTKVG</sequence>
<organism evidence="3">
    <name type="scientific">Acididesulfobacillus acetoxydans</name>
    <dbReference type="NCBI Taxonomy" id="1561005"/>
    <lineage>
        <taxon>Bacteria</taxon>
        <taxon>Bacillati</taxon>
        <taxon>Bacillota</taxon>
        <taxon>Clostridia</taxon>
        <taxon>Eubacteriales</taxon>
        <taxon>Peptococcaceae</taxon>
        <taxon>Acididesulfobacillus</taxon>
    </lineage>
</organism>
<dbReference type="GO" id="GO:0017168">
    <property type="term" value="F:5-oxoprolinase (ATP-hydrolyzing) activity"/>
    <property type="evidence" value="ECO:0007669"/>
    <property type="project" value="TreeGrafter"/>
</dbReference>
<evidence type="ECO:0000259" key="2">
    <source>
        <dbReference type="Pfam" id="PF05378"/>
    </source>
</evidence>
<gene>
    <name evidence="4" type="ORF">DEACI_1354</name>
    <name evidence="3" type="ORF">DEACI_1679</name>
</gene>
<dbReference type="EMBL" id="LR746496">
    <property type="protein sequence ID" value="CAA7601026.1"/>
    <property type="molecule type" value="Genomic_DNA"/>
</dbReference>
<dbReference type="RefSeq" id="WP_240984603.1">
    <property type="nucleotide sequence ID" value="NZ_CDGJ01000036.1"/>
</dbReference>
<reference evidence="4" key="1">
    <citation type="submission" date="2014-11" db="EMBL/GenBank/DDBJ databases">
        <authorList>
            <person name="Hornung B.V."/>
        </authorList>
    </citation>
    <scope>NUCLEOTIDE SEQUENCE</scope>
    <source>
        <strain evidence="4">INE</strain>
    </source>
</reference>
<dbReference type="EMBL" id="CDGJ01000036">
    <property type="protein sequence ID" value="CEJ06900.1"/>
    <property type="molecule type" value="Genomic_DNA"/>
</dbReference>
<keyword evidence="5" id="KW-1185">Reference proteome</keyword>
<protein>
    <submittedName>
        <fullName evidence="3">Hydantoinase/oxoprolinase N-terminal region</fullName>
        <ecNumber evidence="3">3.-.-.-</ecNumber>
    </submittedName>
    <submittedName>
        <fullName evidence="4">N-methylhydantoinase A/acetone carboxylase, beta subunit</fullName>
    </submittedName>
</protein>
<dbReference type="Proteomes" id="UP001071230">
    <property type="component" value="Unassembled WGS sequence"/>
</dbReference>
<feature type="domain" description="Hydantoinase A/oxoprolinase" evidence="1">
    <location>
        <begin position="178"/>
        <end position="320"/>
    </location>
</feature>
<dbReference type="InterPro" id="IPR043129">
    <property type="entry name" value="ATPase_NBD"/>
</dbReference>
<dbReference type="AlphaFoldDB" id="A0A8S0XBB6"/>
<dbReference type="PANTHER" id="PTHR11365">
    <property type="entry name" value="5-OXOPROLINASE RELATED"/>
    <property type="match status" value="1"/>
</dbReference>
<dbReference type="PANTHER" id="PTHR11365:SF2">
    <property type="entry name" value="5-OXOPROLINASE"/>
    <property type="match status" value="1"/>
</dbReference>
<dbReference type="InterPro" id="IPR002821">
    <property type="entry name" value="Hydantoinase_A"/>
</dbReference>
<dbReference type="InterPro" id="IPR008040">
    <property type="entry name" value="Hydant_A_N"/>
</dbReference>
<dbReference type="Pfam" id="PF05378">
    <property type="entry name" value="Hydant_A_N"/>
    <property type="match status" value="1"/>
</dbReference>
<dbReference type="Proteomes" id="UP000836597">
    <property type="component" value="Chromosome"/>
</dbReference>
<evidence type="ECO:0000313" key="4">
    <source>
        <dbReference type="EMBL" id="CEJ06900.1"/>
    </source>
</evidence>
<dbReference type="Pfam" id="PF01968">
    <property type="entry name" value="Hydantoinase_A"/>
    <property type="match status" value="1"/>
</dbReference>
<dbReference type="GO" id="GO:0005829">
    <property type="term" value="C:cytosol"/>
    <property type="evidence" value="ECO:0007669"/>
    <property type="project" value="TreeGrafter"/>
</dbReference>
<dbReference type="SUPFAM" id="SSF53067">
    <property type="entry name" value="Actin-like ATPase domain"/>
    <property type="match status" value="1"/>
</dbReference>
<keyword evidence="3" id="KW-0378">Hydrolase</keyword>
<reference evidence="3" key="2">
    <citation type="submission" date="2020-01" db="EMBL/GenBank/DDBJ databases">
        <authorList>
            <person name="Hornung B."/>
        </authorList>
    </citation>
    <scope>NUCLEOTIDE SEQUENCE</scope>
    <source>
        <strain evidence="3">PacBioINE</strain>
    </source>
</reference>
<dbReference type="EC" id="3.-.-.-" evidence="3"/>
<accession>A0A8S0XBB6</accession>
<evidence type="ECO:0000313" key="5">
    <source>
        <dbReference type="Proteomes" id="UP001071230"/>
    </source>
</evidence>
<dbReference type="InterPro" id="IPR045079">
    <property type="entry name" value="Oxoprolinase-like"/>
</dbReference>
<feature type="domain" description="Hydantoinase/oxoprolinase N-terminal" evidence="2">
    <location>
        <begin position="5"/>
        <end position="157"/>
    </location>
</feature>
<dbReference type="KEGG" id="aacx:DEACI_1679"/>
<evidence type="ECO:0000313" key="3">
    <source>
        <dbReference type="EMBL" id="CAA7601026.1"/>
    </source>
</evidence>
<evidence type="ECO:0000259" key="1">
    <source>
        <dbReference type="Pfam" id="PF01968"/>
    </source>
</evidence>
<proteinExistence type="predicted"/>